<evidence type="ECO:0000313" key="3">
    <source>
        <dbReference type="Proteomes" id="UP000198868"/>
    </source>
</evidence>
<dbReference type="EMBL" id="FBTB01000019">
    <property type="protein sequence ID" value="CUW14713.1"/>
    <property type="molecule type" value="Genomic_DNA"/>
</dbReference>
<proteinExistence type="predicted"/>
<name>A0AAN2QWW3_9LACO</name>
<accession>A0AAN2QWW3</accession>
<organism evidence="2 3">
    <name type="scientific">Leuconostoc inhae</name>
    <dbReference type="NCBI Taxonomy" id="178001"/>
    <lineage>
        <taxon>Bacteria</taxon>
        <taxon>Bacillati</taxon>
        <taxon>Bacillota</taxon>
        <taxon>Bacilli</taxon>
        <taxon>Lactobacillales</taxon>
        <taxon>Lactobacillaceae</taxon>
        <taxon>Leuconostoc</taxon>
    </lineage>
</organism>
<dbReference type="Proteomes" id="UP000199047">
    <property type="component" value="Unassembled WGS sequence"/>
</dbReference>
<comment type="caution">
    <text evidence="2">The sequence shown here is derived from an EMBL/GenBank/DDBJ whole genome shotgun (WGS) entry which is preliminary data.</text>
</comment>
<evidence type="ECO:0000313" key="1">
    <source>
        <dbReference type="EMBL" id="CUW14713.1"/>
    </source>
</evidence>
<gene>
    <name evidence="1" type="ORF">KSL4_0273</name>
    <name evidence="2" type="ORF">PL111_1422</name>
</gene>
<reference evidence="3 4" key="1">
    <citation type="submission" date="2015-12" db="EMBL/GenBank/DDBJ databases">
        <authorList>
            <person name="Andreevskaya M."/>
        </authorList>
    </citation>
    <scope>NUCLEOTIDE SEQUENCE [LARGE SCALE GENOMIC DNA]</scope>
    <source>
        <strain evidence="1 4">KSL4-2</strain>
        <strain evidence="2 3">PL111</strain>
    </source>
</reference>
<dbReference type="EMBL" id="FBTU01000024">
    <property type="protein sequence ID" value="CUW17755.1"/>
    <property type="molecule type" value="Genomic_DNA"/>
</dbReference>
<dbReference type="AlphaFoldDB" id="A0AAN2QWW3"/>
<evidence type="ECO:0000313" key="2">
    <source>
        <dbReference type="EMBL" id="CUW17755.1"/>
    </source>
</evidence>
<keyword evidence="4" id="KW-1185">Reference proteome</keyword>
<dbReference type="Proteomes" id="UP000198868">
    <property type="component" value="Unassembled WGS sequence"/>
</dbReference>
<protein>
    <submittedName>
        <fullName evidence="2">Uncharacterized protein</fullName>
    </submittedName>
</protein>
<evidence type="ECO:0000313" key="4">
    <source>
        <dbReference type="Proteomes" id="UP000199047"/>
    </source>
</evidence>
<sequence>MVSEQAISNISLQLRMVTRFLAASVFKSTVAAFLCDNHYILLVYF</sequence>